<evidence type="ECO:0000256" key="1">
    <source>
        <dbReference type="SAM" id="MobiDB-lite"/>
    </source>
</evidence>
<dbReference type="Proteomes" id="UP000279236">
    <property type="component" value="Unassembled WGS sequence"/>
</dbReference>
<feature type="region of interest" description="Disordered" evidence="1">
    <location>
        <begin position="66"/>
        <end position="86"/>
    </location>
</feature>
<dbReference type="SUPFAM" id="SSF57889">
    <property type="entry name" value="Cysteine-rich domain"/>
    <property type="match status" value="1"/>
</dbReference>
<dbReference type="CDD" id="cd00029">
    <property type="entry name" value="C1"/>
    <property type="match status" value="1"/>
</dbReference>
<evidence type="ECO:0008006" key="4">
    <source>
        <dbReference type="Google" id="ProtNLM"/>
    </source>
</evidence>
<gene>
    <name evidence="2" type="ORF">EHS24_001010</name>
</gene>
<keyword evidence="3" id="KW-1185">Reference proteome</keyword>
<dbReference type="OrthoDB" id="6270916at2759"/>
<dbReference type="CDD" id="cd20805">
    <property type="entry name" value="C1_DGK_rpt2"/>
    <property type="match status" value="1"/>
</dbReference>
<comment type="caution">
    <text evidence="2">The sequence shown here is derived from an EMBL/GenBank/DDBJ whole genome shotgun (WGS) entry which is preliminary data.</text>
</comment>
<dbReference type="RefSeq" id="XP_028480673.1">
    <property type="nucleotide sequence ID" value="XM_028616816.1"/>
</dbReference>
<dbReference type="GeneID" id="39585553"/>
<feature type="region of interest" description="Disordered" evidence="1">
    <location>
        <begin position="1"/>
        <end position="46"/>
    </location>
</feature>
<feature type="compositionally biased region" description="Pro residues" evidence="1">
    <location>
        <begin position="839"/>
        <end position="850"/>
    </location>
</feature>
<dbReference type="InterPro" id="IPR046349">
    <property type="entry name" value="C1-like_sf"/>
</dbReference>
<organism evidence="2 3">
    <name type="scientific">Apiotrichum porosum</name>
    <dbReference type="NCBI Taxonomy" id="105984"/>
    <lineage>
        <taxon>Eukaryota</taxon>
        <taxon>Fungi</taxon>
        <taxon>Dikarya</taxon>
        <taxon>Basidiomycota</taxon>
        <taxon>Agaricomycotina</taxon>
        <taxon>Tremellomycetes</taxon>
        <taxon>Trichosporonales</taxon>
        <taxon>Trichosporonaceae</taxon>
        <taxon>Apiotrichum</taxon>
    </lineage>
</organism>
<proteinExistence type="predicted"/>
<dbReference type="EMBL" id="RSCE01000001">
    <property type="protein sequence ID" value="RSH88465.1"/>
    <property type="molecule type" value="Genomic_DNA"/>
</dbReference>
<dbReference type="STRING" id="105984.A0A427YBL1"/>
<reference evidence="2 3" key="1">
    <citation type="submission" date="2018-11" db="EMBL/GenBank/DDBJ databases">
        <title>Genome sequence of Apiotrichum porosum DSM 27194.</title>
        <authorList>
            <person name="Aliyu H."/>
            <person name="Gorte O."/>
            <person name="Ochsenreither K."/>
        </authorList>
    </citation>
    <scope>NUCLEOTIDE SEQUENCE [LARGE SCALE GENOMIC DNA]</scope>
    <source>
        <strain evidence="2 3">DSM 27194</strain>
    </source>
</reference>
<accession>A0A427YBL1</accession>
<evidence type="ECO:0000313" key="3">
    <source>
        <dbReference type="Proteomes" id="UP000279236"/>
    </source>
</evidence>
<name>A0A427YBL1_9TREE</name>
<protein>
    <recommendedName>
        <fullName evidence="4">Phorbol-ester/DAG-type domain-containing protein</fullName>
    </recommendedName>
</protein>
<evidence type="ECO:0000313" key="2">
    <source>
        <dbReference type="EMBL" id="RSH88465.1"/>
    </source>
</evidence>
<feature type="region of interest" description="Disordered" evidence="1">
    <location>
        <begin position="839"/>
        <end position="872"/>
    </location>
</feature>
<dbReference type="Gene3D" id="3.30.60.20">
    <property type="match status" value="1"/>
</dbReference>
<sequence length="2281" mass="250799">MDSKANVDARTALGVRPGARPTPRQLPQIETLLPNPHDSRPPSPHNNHVSITVPGFHAIDRNISATSASTSASHGYGESVETTPKPKLLRRATLSGRRFQAAALTNNRGLYETQKLLAHLLERLENRRRGPDILDRAVIAARLATGTRAKAKRRVAQLGEAVVAATRVGNPGPSVNGLNGEPLDEDLILNEDDWDTDATYDMLEQMRDLLNLAERQGLDLFGASQIEAAEAARASSKKKRMGRLSTVAGPMGKGLTKDEDITLGPTVSGPTLLNRLSELVCSLITTDCIYLIHRFGPLRPPYALHSMCLDVAALLYHKGDLKVKLEMMDAGILALYTMGDVMQRGDGYQESESVEWNDPISPAIPTFAFSVAPGDVKSTPEKQHPGWMRFSPVSATFPSRHKISGILSTHSTAGMITEPALRIAALVPRLLVALTSTIDLTTANLMTIHGVHRLTSLILTAKPDAGQDLLEIVAHGPPSTRRRGMDFLATFFPQAVGHNVIARRPALATYQAHLAKWESGLERTLAEDDTENHYYIPWQADSSTDYCISCQQPCAGFSVRCTLCNGVKHLSCLRLLGDEVFEYDNVVLKSGPGEAATVEKVHVRFSLAVPRLDEKVLDPRGRSTDATQRKAGLHILKLVNLFTLTLCAECREPLWGATSQAYACMGPCQRFFHPKCAHTMSETNASTCRPGRDTFVNRTVKEGSERRRDPFTTTSAEALKSFQKAKGRLYRDPEELADMSFDEIALLYANLWNQREICINGVSAGTLRLADDTGEIDLAGMSELLLEYEKVLEKDHPFSPALVDYAQVANEPLDNWHLLWRPRYLQFCSALLRAPPDPAFERPPAPPSPPRLLTVHSAPPSPNPSDSFVPADPPSQAYEELTMETIRQVLASDLSVRDDLAASILIEQMKHFGLCSVSHCLVVGCADIHNTDLNVGFALPLLMDSSPAVELLVLVIEQLLDDIDLTANEQALSLLFNRAWPSSMCSPYAMERLGAAVMSWIMVEDDVLHFIVKNFASKSKRPPGVRHTPSSAAKGTTAVASYKEDRRRLRQRYARPWLEALYRQDPDAYASLAYERSKMIDNRYEVVELAKGEGAASQMAGIALERITSFVDAEVMFEASLDLLTAWLEDLGGIAHNDTAYKSLPRLLRYANTNGDSESMDLWELALLTNADGPAGWHRVSRWLRVLATSGVDVPWSIIKSTVDTALAGGAQDEVLFDLVVAIDTNVAPVDGDELASLSNRTFEALAKIVGRRQEPPSQEFIQVIRTSMLGILKAYGAVSDYVAMTSLHSGGDIVKTLPPQSRRKQSATLAKIILLPLSADAVRAAAGILQNPQFPAEMVLDFLWILFVRSPGAENPDGFLHKNDMGDVLYAVIWPLYSRTVHRQSRARVFLKLMTINPIPIKNLVTASIDVEPAITRERLLTFALELADNRVTYEVNGWRRSAVHLIMLLFRSALQPSDPTPETMVIWNALLPTQLRAMSLCFEEYIVSCSDEQRLKFLARLMRLRSYVPTWPIIGWHILEELVTEQVTSIEQLVNVDSQQALDALSDARANRASILALGLNMLAAGVDCDWMILQRFQRHVSAAATLPWPDPSNTITDILLPALKTMLDSTARVVIKEGGNREKERSESSIPVQGQRSTLVGSLFVPVVINYANVLLKHNFVIQRHILDILMVVFFKHHVEPLELAALSTLQVLAQYAADEKCAENRVLALQILQIAQSHMGKDRFTRVLPRLFVSIADIIMEESTSPDGDPAVVDTGRVFLQESMSEFGKAGLFLQVLYMDGEQNDSQRAPDAIGRAMQIANRDDVAKGKARNVWLDQVILDLHELLRWGRQKIGLVMKSLSNLTKTLEHELSEESSIEFGSFLTKLAKQASESYSPADFDPNPVLQTSRAMLKLCPSSTAVPLFHQISTFLHFALSRFSVNLDQITALVPLSVRIARQHQTPNTIESVIFEACGEATNGAPVTPTTLNSLLAFLARNTDSNVQEARLNVLVEASPGCASVLFRTHPTITSVHGNPEVTMGLLNSAAEVVVRAEMESKGTLGRVLLTLPKGAAVNQLETASHILYASLDVRMGPSRHNLVTLYPVFARSTSLALFASADLLAVHDPSNDGAHLSSAAFIVMRLAILAMYEPTPYGLTPKEAGMPPTAAAHAHDALLSYFRRIWPEWDRLLGLSLAPTCVNVPLRAVVLSMLLDIILFVSATHPNLLTEPAPSLARGLHLIEEWHASHGTNPSPKLAKAAAALNRSALRSRPAADAGLSAKTIIWADMLATERLTALRE</sequence>